<evidence type="ECO:0000313" key="2">
    <source>
        <dbReference type="Proteomes" id="UP000036790"/>
    </source>
</evidence>
<accession>A0AAP1EYT2</accession>
<dbReference type="AlphaFoldDB" id="A0AAP1EYT2"/>
<dbReference type="Proteomes" id="UP000036790">
    <property type="component" value="Unassembled WGS sequence"/>
</dbReference>
<comment type="caution">
    <text evidence="1">The sequence shown here is derived from an EMBL/GenBank/DDBJ whole genome shotgun (WGS) entry which is preliminary data.</text>
</comment>
<name>A0AAP1EYT2_9XANT</name>
<reference evidence="1 2" key="2">
    <citation type="submission" date="2015-09" db="EMBL/GenBank/DDBJ databases">
        <title>Draft genome sequence of Xanthomonas oryzae pv. USA str. X11-5A.</title>
        <authorList>
            <person name="Knight B.M."/>
            <person name="Roberts D.P."/>
            <person name="Lin D."/>
            <person name="Hari K."/>
            <person name="Fletcher J."/>
            <person name="Melcher U."/>
            <person name="Blagden T."/>
            <person name="Winegar R.A."/>
        </authorList>
    </citation>
    <scope>NUCLEOTIDE SEQUENCE [LARGE SCALE GENOMIC DNA]</scope>
    <source>
        <strain evidence="1 2">X11-5A</strain>
    </source>
</reference>
<organism evidence="1 2">
    <name type="scientific">Xanthomonas oryzae</name>
    <dbReference type="NCBI Taxonomy" id="347"/>
    <lineage>
        <taxon>Bacteria</taxon>
        <taxon>Pseudomonadati</taxon>
        <taxon>Pseudomonadota</taxon>
        <taxon>Gammaproteobacteria</taxon>
        <taxon>Lysobacterales</taxon>
        <taxon>Lysobacteraceae</taxon>
        <taxon>Xanthomonas</taxon>
    </lineage>
</organism>
<protein>
    <submittedName>
        <fullName evidence="1">Uncharacterized protein</fullName>
    </submittedName>
</protein>
<reference evidence="1 2" key="1">
    <citation type="submission" date="2015-07" db="EMBL/GenBank/DDBJ databases">
        <authorList>
            <consortium name="Consortium for Microbial Forensics and Genomics (microFORGE)"/>
            <person name="Knight B.M."/>
            <person name="Roberts D.P."/>
            <person name="Lin D."/>
            <person name="Hari K."/>
            <person name="Fletcher J."/>
            <person name="Melcher U."/>
            <person name="Blagden T."/>
            <person name="Winegar R.A."/>
        </authorList>
    </citation>
    <scope>NUCLEOTIDE SEQUENCE [LARGE SCALE GENOMIC DNA]</scope>
    <source>
        <strain evidence="1 2">X11-5A</strain>
    </source>
</reference>
<evidence type="ECO:0000313" key="1">
    <source>
        <dbReference type="EMBL" id="KOR44758.1"/>
    </source>
</evidence>
<gene>
    <name evidence="1" type="ORF">ADT25_10050</name>
</gene>
<sequence length="145" mass="15859">MICHSWHIGLRYRQGGRRRGDRRLIRRSNLLLLNQRQRHKRPRVIHILPHPLMQLGEFLLAAFDLDQVRDVADPDRGGVGIVVGVLHFAQQGVAVPVEPGGVGRVAFEDPSAQGIVAVVGDLPRLAAFGQAVVGVPAQFQVVGFG</sequence>
<feature type="non-terminal residue" evidence="1">
    <location>
        <position position="145"/>
    </location>
</feature>
<dbReference type="EMBL" id="LHUJ01000179">
    <property type="protein sequence ID" value="KOR44758.1"/>
    <property type="molecule type" value="Genomic_DNA"/>
</dbReference>
<proteinExistence type="predicted"/>